<evidence type="ECO:0000256" key="4">
    <source>
        <dbReference type="ARBA" id="ARBA00022597"/>
    </source>
</evidence>
<evidence type="ECO:0000256" key="7">
    <source>
        <dbReference type="ARBA" id="ARBA00023136"/>
    </source>
</evidence>
<protein>
    <recommendedName>
        <fullName evidence="9">Major facilitator superfamily (MFS) profile domain-containing protein</fullName>
    </recommendedName>
</protein>
<evidence type="ECO:0000256" key="5">
    <source>
        <dbReference type="ARBA" id="ARBA00022692"/>
    </source>
</evidence>
<name>A0A821RHW8_9NEOP</name>
<keyword evidence="7 8" id="KW-0472">Membrane</keyword>
<gene>
    <name evidence="10" type="ORF">PMACD_LOCUS5948</name>
</gene>
<keyword evidence="2" id="KW-0813">Transport</keyword>
<evidence type="ECO:0000259" key="9">
    <source>
        <dbReference type="PROSITE" id="PS50850"/>
    </source>
</evidence>
<evidence type="ECO:0000313" key="11">
    <source>
        <dbReference type="Proteomes" id="UP000663880"/>
    </source>
</evidence>
<keyword evidence="6 8" id="KW-1133">Transmembrane helix</keyword>
<feature type="transmembrane region" description="Helical" evidence="8">
    <location>
        <begin position="55"/>
        <end position="78"/>
    </location>
</feature>
<feature type="transmembrane region" description="Helical" evidence="8">
    <location>
        <begin position="140"/>
        <end position="159"/>
    </location>
</feature>
<sequence>MGVSANIRQYIIVISVNLTSIGMGMSQSWTSPMLVKLMHEDTQLSERVNEDQASWIVSIGFLSSIAFFPVVYCLVNLYGRKTVMLYLNIFRATVNLLFIFATEVWMLYLVRGVTGTCEIGILSIMPAYSAEIASKQIRGALGTIAQLLNAVGMLIILSLGPYASYLMVNIVYVTTVAVMVVPMFFVPDSPYCMVKKGRMNEALKTLTYLRDSELLAQEEIKEMSCVSGTKITSKTIKDIAFLKSMGIAVFLSIGIQLVGYSSITLYLQTILEVTNTSVSSELVSVIFGVMQVIACFVTAILSDRAGRKPILAITLGGLAIGMLGLGLFFYMKDSGVKINGFMNYLPLVSLVIVVLSYNAGIGSLCVVLIAELFENLTRSIGISVCMTITMIVGFLNVKYFPLLTEILGSATVFWSFAIICLIYMTFVLFCVPETKQKSFLEIQGVLGRK</sequence>
<keyword evidence="4" id="KW-0762">Sugar transport</keyword>
<feature type="transmembrane region" description="Helical" evidence="8">
    <location>
        <begin position="165"/>
        <end position="186"/>
    </location>
</feature>
<evidence type="ECO:0000256" key="6">
    <source>
        <dbReference type="ARBA" id="ARBA00022989"/>
    </source>
</evidence>
<feature type="transmembrane region" description="Helical" evidence="8">
    <location>
        <begin position="282"/>
        <end position="301"/>
    </location>
</feature>
<evidence type="ECO:0000256" key="8">
    <source>
        <dbReference type="SAM" id="Phobius"/>
    </source>
</evidence>
<dbReference type="Proteomes" id="UP000663880">
    <property type="component" value="Unassembled WGS sequence"/>
</dbReference>
<organism evidence="10 11">
    <name type="scientific">Pieris macdunnoughi</name>
    <dbReference type="NCBI Taxonomy" id="345717"/>
    <lineage>
        <taxon>Eukaryota</taxon>
        <taxon>Metazoa</taxon>
        <taxon>Ecdysozoa</taxon>
        <taxon>Arthropoda</taxon>
        <taxon>Hexapoda</taxon>
        <taxon>Insecta</taxon>
        <taxon>Pterygota</taxon>
        <taxon>Neoptera</taxon>
        <taxon>Endopterygota</taxon>
        <taxon>Lepidoptera</taxon>
        <taxon>Glossata</taxon>
        <taxon>Ditrysia</taxon>
        <taxon>Papilionoidea</taxon>
        <taxon>Pieridae</taxon>
        <taxon>Pierinae</taxon>
        <taxon>Pieris</taxon>
    </lineage>
</organism>
<feature type="transmembrane region" description="Helical" evidence="8">
    <location>
        <begin position="380"/>
        <end position="400"/>
    </location>
</feature>
<feature type="transmembrane region" description="Helical" evidence="8">
    <location>
        <begin position="12"/>
        <end position="35"/>
    </location>
</feature>
<dbReference type="InterPro" id="IPR005829">
    <property type="entry name" value="Sugar_transporter_CS"/>
</dbReference>
<comment type="subcellular location">
    <subcellularLocation>
        <location evidence="1">Cell membrane</location>
        <topology evidence="1">Multi-pass membrane protein</topology>
    </subcellularLocation>
</comment>
<feature type="transmembrane region" description="Helical" evidence="8">
    <location>
        <begin position="108"/>
        <end position="128"/>
    </location>
</feature>
<proteinExistence type="predicted"/>
<keyword evidence="3" id="KW-1003">Cell membrane</keyword>
<accession>A0A821RHW8</accession>
<dbReference type="SUPFAM" id="SSF103473">
    <property type="entry name" value="MFS general substrate transporter"/>
    <property type="match status" value="1"/>
</dbReference>
<dbReference type="PROSITE" id="PS50850">
    <property type="entry name" value="MFS"/>
    <property type="match status" value="1"/>
</dbReference>
<evidence type="ECO:0000313" key="10">
    <source>
        <dbReference type="EMBL" id="CAF4838694.1"/>
    </source>
</evidence>
<reference evidence="10" key="1">
    <citation type="submission" date="2021-02" db="EMBL/GenBank/DDBJ databases">
        <authorList>
            <person name="Steward A R."/>
        </authorList>
    </citation>
    <scope>NUCLEOTIDE SEQUENCE</scope>
</reference>
<dbReference type="PANTHER" id="PTHR48021">
    <property type="match status" value="1"/>
</dbReference>
<evidence type="ECO:0000256" key="3">
    <source>
        <dbReference type="ARBA" id="ARBA00022475"/>
    </source>
</evidence>
<dbReference type="PROSITE" id="PS00216">
    <property type="entry name" value="SUGAR_TRANSPORT_1"/>
    <property type="match status" value="1"/>
</dbReference>
<feature type="transmembrane region" description="Helical" evidence="8">
    <location>
        <begin position="85"/>
        <end position="102"/>
    </location>
</feature>
<dbReference type="InterPro" id="IPR005828">
    <property type="entry name" value="MFS_sugar_transport-like"/>
</dbReference>
<dbReference type="Pfam" id="PF00083">
    <property type="entry name" value="Sugar_tr"/>
    <property type="match status" value="1"/>
</dbReference>
<comment type="caution">
    <text evidence="10">The sequence shown here is derived from an EMBL/GenBank/DDBJ whole genome shotgun (WGS) entry which is preliminary data.</text>
</comment>
<dbReference type="EMBL" id="CAJOBZ010000012">
    <property type="protein sequence ID" value="CAF4838694.1"/>
    <property type="molecule type" value="Genomic_DNA"/>
</dbReference>
<dbReference type="GO" id="GO:0005886">
    <property type="term" value="C:plasma membrane"/>
    <property type="evidence" value="ECO:0007669"/>
    <property type="project" value="UniProtKB-SubCell"/>
</dbReference>
<dbReference type="AlphaFoldDB" id="A0A821RHW8"/>
<feature type="transmembrane region" description="Helical" evidence="8">
    <location>
        <begin position="310"/>
        <end position="330"/>
    </location>
</feature>
<dbReference type="InterPro" id="IPR020846">
    <property type="entry name" value="MFS_dom"/>
</dbReference>
<feature type="domain" description="Major facilitator superfamily (MFS) profile" evidence="9">
    <location>
        <begin position="12"/>
        <end position="435"/>
    </location>
</feature>
<keyword evidence="11" id="KW-1185">Reference proteome</keyword>
<dbReference type="FunFam" id="1.20.1250.20:FF:000218">
    <property type="entry name" value="facilitated trehalose transporter Tret1"/>
    <property type="match status" value="1"/>
</dbReference>
<feature type="transmembrane region" description="Helical" evidence="8">
    <location>
        <begin position="412"/>
        <end position="431"/>
    </location>
</feature>
<dbReference type="Gene3D" id="1.20.1250.20">
    <property type="entry name" value="MFS general substrate transporter like domains"/>
    <property type="match status" value="2"/>
</dbReference>
<feature type="transmembrane region" description="Helical" evidence="8">
    <location>
        <begin position="350"/>
        <end position="373"/>
    </location>
</feature>
<dbReference type="InterPro" id="IPR050549">
    <property type="entry name" value="MFS_Trehalose_Transporter"/>
</dbReference>
<feature type="transmembrane region" description="Helical" evidence="8">
    <location>
        <begin position="240"/>
        <end position="262"/>
    </location>
</feature>
<evidence type="ECO:0000256" key="1">
    <source>
        <dbReference type="ARBA" id="ARBA00004651"/>
    </source>
</evidence>
<keyword evidence="5 8" id="KW-0812">Transmembrane</keyword>
<dbReference type="PANTHER" id="PTHR48021:SF1">
    <property type="entry name" value="GH07001P-RELATED"/>
    <property type="match status" value="1"/>
</dbReference>
<dbReference type="OrthoDB" id="8120565at2759"/>
<evidence type="ECO:0000256" key="2">
    <source>
        <dbReference type="ARBA" id="ARBA00022448"/>
    </source>
</evidence>
<dbReference type="GO" id="GO:0022857">
    <property type="term" value="F:transmembrane transporter activity"/>
    <property type="evidence" value="ECO:0007669"/>
    <property type="project" value="InterPro"/>
</dbReference>
<dbReference type="InterPro" id="IPR036259">
    <property type="entry name" value="MFS_trans_sf"/>
</dbReference>